<accession>A0AAV4CX03</accession>
<dbReference type="Proteomes" id="UP000735302">
    <property type="component" value="Unassembled WGS sequence"/>
</dbReference>
<reference evidence="1 2" key="1">
    <citation type="journal article" date="2021" name="Elife">
        <title>Chloroplast acquisition without the gene transfer in kleptoplastic sea slugs, Plakobranchus ocellatus.</title>
        <authorList>
            <person name="Maeda T."/>
            <person name="Takahashi S."/>
            <person name="Yoshida T."/>
            <person name="Shimamura S."/>
            <person name="Takaki Y."/>
            <person name="Nagai Y."/>
            <person name="Toyoda A."/>
            <person name="Suzuki Y."/>
            <person name="Arimoto A."/>
            <person name="Ishii H."/>
            <person name="Satoh N."/>
            <person name="Nishiyama T."/>
            <person name="Hasebe M."/>
            <person name="Maruyama T."/>
            <person name="Minagawa J."/>
            <person name="Obokata J."/>
            <person name="Shigenobu S."/>
        </authorList>
    </citation>
    <scope>NUCLEOTIDE SEQUENCE [LARGE SCALE GENOMIC DNA]</scope>
</reference>
<dbReference type="EMBL" id="BLXT01007055">
    <property type="protein sequence ID" value="GFO36396.1"/>
    <property type="molecule type" value="Genomic_DNA"/>
</dbReference>
<keyword evidence="2" id="KW-1185">Reference proteome</keyword>
<evidence type="ECO:0000313" key="2">
    <source>
        <dbReference type="Proteomes" id="UP000735302"/>
    </source>
</evidence>
<comment type="caution">
    <text evidence="1">The sequence shown here is derived from an EMBL/GenBank/DDBJ whole genome shotgun (WGS) entry which is preliminary data.</text>
</comment>
<evidence type="ECO:0000313" key="1">
    <source>
        <dbReference type="EMBL" id="GFO36396.1"/>
    </source>
</evidence>
<protein>
    <submittedName>
        <fullName evidence="1">Uncharacterized protein</fullName>
    </submittedName>
</protein>
<proteinExistence type="predicted"/>
<dbReference type="AlphaFoldDB" id="A0AAV4CX03"/>
<organism evidence="1 2">
    <name type="scientific">Plakobranchus ocellatus</name>
    <dbReference type="NCBI Taxonomy" id="259542"/>
    <lineage>
        <taxon>Eukaryota</taxon>
        <taxon>Metazoa</taxon>
        <taxon>Spiralia</taxon>
        <taxon>Lophotrochozoa</taxon>
        <taxon>Mollusca</taxon>
        <taxon>Gastropoda</taxon>
        <taxon>Heterobranchia</taxon>
        <taxon>Euthyneura</taxon>
        <taxon>Panpulmonata</taxon>
        <taxon>Sacoglossa</taxon>
        <taxon>Placobranchoidea</taxon>
        <taxon>Plakobranchidae</taxon>
        <taxon>Plakobranchus</taxon>
    </lineage>
</organism>
<name>A0AAV4CX03_9GAST</name>
<gene>
    <name evidence="1" type="ORF">PoB_006290100</name>
</gene>
<sequence>MVFHAAGSEAMNSDICSPLGGSTYDRKSAMTSSLTRYKSSSYSDIIEKLMTPHPTRTIRDIPRGNASDDFYAATNQRRDVTGGQDSDGQSHFIDALTQTTCEVRRSSPRANVYNPGFDEKSTGSLSLVDSSQGAGVSSQTTPLPAYSAYSHTSLPNTGSNVYTSNYDDAMKEMRNLQTDAERGRPGNIITEMTSAYKRRVVEETEETTTM</sequence>